<dbReference type="Gene3D" id="2.40.30.10">
    <property type="entry name" value="Translation factors"/>
    <property type="match status" value="2"/>
</dbReference>
<dbReference type="GO" id="GO:0005525">
    <property type="term" value="F:GTP binding"/>
    <property type="evidence" value="ECO:0007669"/>
    <property type="project" value="InterPro"/>
</dbReference>
<keyword evidence="3" id="KW-0378">Hydrolase</keyword>
<dbReference type="InterPro" id="IPR049393">
    <property type="entry name" value="eEFSec_III"/>
</dbReference>
<dbReference type="SUPFAM" id="SSF50447">
    <property type="entry name" value="Translation proteins"/>
    <property type="match status" value="1"/>
</dbReference>
<dbReference type="FunFam" id="2.40.30.10:FF:000052">
    <property type="entry name" value="Selenocysteine-specific elongation factor EF-Sec"/>
    <property type="match status" value="1"/>
</dbReference>
<dbReference type="GO" id="GO:0001514">
    <property type="term" value="P:selenocysteine incorporation"/>
    <property type="evidence" value="ECO:0007669"/>
    <property type="project" value="TreeGrafter"/>
</dbReference>
<dbReference type="EMBL" id="KZ992677">
    <property type="protein sequence ID" value="RKP07749.1"/>
    <property type="molecule type" value="Genomic_DNA"/>
</dbReference>
<dbReference type="CDD" id="cd04094">
    <property type="entry name" value="eSelB_III"/>
    <property type="match status" value="1"/>
</dbReference>
<dbReference type="InterPro" id="IPR009000">
    <property type="entry name" value="Transl_B-barrel_sf"/>
</dbReference>
<sequence length="573" mass="62034">MSTLADLTGPLASVSVGILGHVDSGKTSLARRLSSIASTAAFDKNPQSRERGITLDLGFSGFCMNVPAHWTAADGYNVADRVLVTLVDCPGHASLVRTVIGGAQIIDVMLLVVDATKGIQTQTAECLVLAQIIQRPLLVALNKVDMFPADVRETKIAKVSQALRKAITPLGFGDAPIVPTSAGSSGSNDEDDVWGISALMTQLSQLMPVPARLPTGPFLFAVDHCFGIRGKGTVLTGTVLSGTVKIGDTVEIVPGGEKKVKSMQRFRQPVQQAIQGDRIGLCVTQFDPEKLERGLAATPGTVRAIYAAVINVRRIPFYKLECRTRAKFHVTIGYETAVATATFFSTPLASCASDAAAAKSGADTLNLEQSYAFEAMLPQEPLEADQPANYWALLEFDRSVAYADHALAIVSRLDTDIHTKQCRLAFYGNIVLPMRSADYRTSVLPQLHIFKDKMRTAVVDRVVDEYTVIARGLVQREAKLDKFIGMLVTLPHGIQGRIESTFGQSGKFRIRLSERLTAEQMSWLASALGGKGKRADKGRTQQRGEAAEASAHAPQVCLRFRRFVFDADKKMVQ</sequence>
<dbReference type="OrthoDB" id="2067at2759"/>
<dbReference type="InterPro" id="IPR049394">
    <property type="entry name" value="eEFSec_C"/>
</dbReference>
<evidence type="ECO:0000313" key="3">
    <source>
        <dbReference type="EMBL" id="RKP07749.1"/>
    </source>
</evidence>
<dbReference type="CDD" id="cd03696">
    <property type="entry name" value="SelB_II"/>
    <property type="match status" value="1"/>
</dbReference>
<dbReference type="PANTHER" id="PTHR43721:SF11">
    <property type="entry name" value="SELENOCYSTEINE-SPECIFIC ELONGATION FACTOR"/>
    <property type="match status" value="1"/>
</dbReference>
<dbReference type="PANTHER" id="PTHR43721">
    <property type="entry name" value="ELONGATION FACTOR TU-RELATED"/>
    <property type="match status" value="1"/>
</dbReference>
<dbReference type="PRINTS" id="PR00315">
    <property type="entry name" value="ELONGATNFCT"/>
</dbReference>
<dbReference type="InterPro" id="IPR000795">
    <property type="entry name" value="T_Tr_GTP-bd_dom"/>
</dbReference>
<dbReference type="InterPro" id="IPR004161">
    <property type="entry name" value="EFTu-like_2"/>
</dbReference>
<evidence type="ECO:0000256" key="1">
    <source>
        <dbReference type="SAM" id="MobiDB-lite"/>
    </source>
</evidence>
<dbReference type="Pfam" id="PF00009">
    <property type="entry name" value="GTP_EFTU"/>
    <property type="match status" value="1"/>
</dbReference>
<dbReference type="GO" id="GO:0003746">
    <property type="term" value="F:translation elongation factor activity"/>
    <property type="evidence" value="ECO:0007669"/>
    <property type="project" value="TreeGrafter"/>
</dbReference>
<protein>
    <submittedName>
        <fullName evidence="3">P-loop containing nucleoside triphosphate hydrolase protein</fullName>
    </submittedName>
</protein>
<dbReference type="Gene3D" id="3.40.50.300">
    <property type="entry name" value="P-loop containing nucleotide triphosphate hydrolases"/>
    <property type="match status" value="1"/>
</dbReference>
<organism evidence="3 4">
    <name type="scientific">Thamnocephalis sphaerospora</name>
    <dbReference type="NCBI Taxonomy" id="78915"/>
    <lineage>
        <taxon>Eukaryota</taxon>
        <taxon>Fungi</taxon>
        <taxon>Fungi incertae sedis</taxon>
        <taxon>Zoopagomycota</taxon>
        <taxon>Zoopagomycotina</taxon>
        <taxon>Zoopagomycetes</taxon>
        <taxon>Zoopagales</taxon>
        <taxon>Sigmoideomycetaceae</taxon>
        <taxon>Thamnocephalis</taxon>
    </lineage>
</organism>
<reference evidence="4" key="1">
    <citation type="journal article" date="2018" name="Nat. Microbiol.">
        <title>Leveraging single-cell genomics to expand the fungal tree of life.</title>
        <authorList>
            <person name="Ahrendt S.R."/>
            <person name="Quandt C.A."/>
            <person name="Ciobanu D."/>
            <person name="Clum A."/>
            <person name="Salamov A."/>
            <person name="Andreopoulos B."/>
            <person name="Cheng J.F."/>
            <person name="Woyke T."/>
            <person name="Pelin A."/>
            <person name="Henrissat B."/>
            <person name="Reynolds N.K."/>
            <person name="Benny G.L."/>
            <person name="Smith M.E."/>
            <person name="James T.Y."/>
            <person name="Grigoriev I.V."/>
        </authorList>
    </citation>
    <scope>NUCLEOTIDE SEQUENCE [LARGE SCALE GENOMIC DNA]</scope>
    <source>
        <strain evidence="4">RSA 1356</strain>
    </source>
</reference>
<dbReference type="Pfam" id="PF21131">
    <property type="entry name" value="eEFSec_4th"/>
    <property type="match status" value="1"/>
</dbReference>
<dbReference type="Proteomes" id="UP000271241">
    <property type="component" value="Unassembled WGS sequence"/>
</dbReference>
<gene>
    <name evidence="3" type="ORF">THASP1DRAFT_30437</name>
</gene>
<dbReference type="GO" id="GO:0003924">
    <property type="term" value="F:GTPase activity"/>
    <property type="evidence" value="ECO:0007669"/>
    <property type="project" value="InterPro"/>
</dbReference>
<name>A0A4V1IWJ2_9FUNG</name>
<keyword evidence="4" id="KW-1185">Reference proteome</keyword>
<accession>A0A4V1IWJ2</accession>
<evidence type="ECO:0000313" key="4">
    <source>
        <dbReference type="Proteomes" id="UP000271241"/>
    </source>
</evidence>
<evidence type="ECO:0000259" key="2">
    <source>
        <dbReference type="PROSITE" id="PS51722"/>
    </source>
</evidence>
<feature type="domain" description="Tr-type G" evidence="2">
    <location>
        <begin position="11"/>
        <end position="211"/>
    </location>
</feature>
<dbReference type="SUPFAM" id="SSF52540">
    <property type="entry name" value="P-loop containing nucleoside triphosphate hydrolases"/>
    <property type="match status" value="1"/>
</dbReference>
<dbReference type="InterPro" id="IPR050055">
    <property type="entry name" value="EF-Tu_GTPase"/>
</dbReference>
<dbReference type="Pfam" id="PF03144">
    <property type="entry name" value="GTP_EFTU_D2"/>
    <property type="match status" value="1"/>
</dbReference>
<dbReference type="CDD" id="cd01889">
    <property type="entry name" value="SelB_euk"/>
    <property type="match status" value="1"/>
</dbReference>
<dbReference type="InterPro" id="IPR027417">
    <property type="entry name" value="P-loop_NTPase"/>
</dbReference>
<feature type="region of interest" description="Disordered" evidence="1">
    <location>
        <begin position="529"/>
        <end position="548"/>
    </location>
</feature>
<dbReference type="Pfam" id="PF21208">
    <property type="entry name" value="euk_SelB_III"/>
    <property type="match status" value="1"/>
</dbReference>
<proteinExistence type="predicted"/>
<dbReference type="STRING" id="78915.A0A4V1IWJ2"/>
<dbReference type="AlphaFoldDB" id="A0A4V1IWJ2"/>
<dbReference type="PROSITE" id="PS51722">
    <property type="entry name" value="G_TR_2"/>
    <property type="match status" value="1"/>
</dbReference>